<feature type="domain" description="PurE" evidence="6">
    <location>
        <begin position="4"/>
        <end position="155"/>
    </location>
</feature>
<evidence type="ECO:0000313" key="8">
    <source>
        <dbReference type="Proteomes" id="UP000237797"/>
    </source>
</evidence>
<dbReference type="SMART" id="SM01001">
    <property type="entry name" value="AIRC"/>
    <property type="match status" value="1"/>
</dbReference>
<dbReference type="InterPro" id="IPR024694">
    <property type="entry name" value="PurE_prokaryotes"/>
</dbReference>
<feature type="binding site" evidence="3 5">
    <location>
        <position position="15"/>
    </location>
    <ligand>
        <name>substrate</name>
    </ligand>
</feature>
<dbReference type="EMBL" id="PVNE01000032">
    <property type="protein sequence ID" value="PRX38990.1"/>
    <property type="molecule type" value="Genomic_DNA"/>
</dbReference>
<protein>
    <recommendedName>
        <fullName evidence="3 4">N5-carboxyaminoimidazole ribonucleotide mutase</fullName>
        <shortName evidence="3 4">N5-CAIR mutase</shortName>
        <ecNumber evidence="3 4">5.4.99.18</ecNumber>
    </recommendedName>
    <alternativeName>
        <fullName evidence="3">5-(carboxyamino)imidazole ribonucleotide mutase</fullName>
    </alternativeName>
</protein>
<dbReference type="InterPro" id="IPR000031">
    <property type="entry name" value="PurE_dom"/>
</dbReference>
<evidence type="ECO:0000259" key="6">
    <source>
        <dbReference type="SMART" id="SM01001"/>
    </source>
</evidence>
<evidence type="ECO:0000256" key="3">
    <source>
        <dbReference type="HAMAP-Rule" id="MF_01929"/>
    </source>
</evidence>
<evidence type="ECO:0000256" key="4">
    <source>
        <dbReference type="PIRNR" id="PIRNR001338"/>
    </source>
</evidence>
<dbReference type="AlphaFoldDB" id="A0A2T0LAW1"/>
<dbReference type="EC" id="5.4.99.18" evidence="3 4"/>
<dbReference type="PIRSF" id="PIRSF001338">
    <property type="entry name" value="AIR_carboxylase"/>
    <property type="match status" value="1"/>
</dbReference>
<feature type="binding site" evidence="3 5">
    <location>
        <position position="42"/>
    </location>
    <ligand>
        <name>substrate</name>
    </ligand>
</feature>
<dbReference type="RefSeq" id="WP_106346486.1">
    <property type="nucleotide sequence ID" value="NZ_PVNE01000032.1"/>
</dbReference>
<dbReference type="Proteomes" id="UP000237797">
    <property type="component" value="Unassembled WGS sequence"/>
</dbReference>
<comment type="catalytic activity">
    <reaction evidence="3 4">
        <text>5-carboxyamino-1-(5-phospho-D-ribosyl)imidazole + H(+) = 5-amino-1-(5-phospho-D-ribosyl)imidazole-4-carboxylate</text>
        <dbReference type="Rhea" id="RHEA:13193"/>
        <dbReference type="ChEBI" id="CHEBI:15378"/>
        <dbReference type="ChEBI" id="CHEBI:58730"/>
        <dbReference type="ChEBI" id="CHEBI:77657"/>
        <dbReference type="EC" id="5.4.99.18"/>
    </reaction>
</comment>
<evidence type="ECO:0000256" key="5">
    <source>
        <dbReference type="PIRSR" id="PIRSR001338-1"/>
    </source>
</evidence>
<keyword evidence="2 3" id="KW-0413">Isomerase</keyword>
<comment type="function">
    <text evidence="3 4">Catalyzes the conversion of N5-carboxyaminoimidazole ribonucleotide (N5-CAIR) to 4-carboxy-5-aminoimidazole ribonucleotide (CAIR).</text>
</comment>
<name>A0A2T0LAW1_9BACL</name>
<accession>A0A2T0LAW1</accession>
<dbReference type="UniPathway" id="UPA00074">
    <property type="reaction ID" value="UER00943"/>
</dbReference>
<proteinExistence type="inferred from homology"/>
<comment type="caution">
    <text evidence="7">The sequence shown here is derived from an EMBL/GenBank/DDBJ whole genome shotgun (WGS) entry which is preliminary data.</text>
</comment>
<dbReference type="SUPFAM" id="SSF52255">
    <property type="entry name" value="N5-CAIR mutase (phosphoribosylaminoimidazole carboxylase, PurE)"/>
    <property type="match status" value="1"/>
</dbReference>
<evidence type="ECO:0000313" key="7">
    <source>
        <dbReference type="EMBL" id="PRX38990.1"/>
    </source>
</evidence>
<dbReference type="OrthoDB" id="9791908at2"/>
<comment type="similarity">
    <text evidence="3">Belongs to the AIR carboxylase family. Class I subfamily.</text>
</comment>
<evidence type="ECO:0000256" key="1">
    <source>
        <dbReference type="ARBA" id="ARBA00022755"/>
    </source>
</evidence>
<keyword evidence="1 3" id="KW-0658">Purine biosynthesis</keyword>
<dbReference type="GO" id="GO:0034023">
    <property type="term" value="F:5-(carboxyamino)imidazole ribonucleotide mutase activity"/>
    <property type="evidence" value="ECO:0007669"/>
    <property type="project" value="UniProtKB-UniRule"/>
</dbReference>
<dbReference type="HAMAP" id="MF_01929">
    <property type="entry name" value="PurE_classI"/>
    <property type="match status" value="1"/>
</dbReference>
<organism evidence="7 8">
    <name type="scientific">Planifilum fimeticola</name>
    <dbReference type="NCBI Taxonomy" id="201975"/>
    <lineage>
        <taxon>Bacteria</taxon>
        <taxon>Bacillati</taxon>
        <taxon>Bacillota</taxon>
        <taxon>Bacilli</taxon>
        <taxon>Bacillales</taxon>
        <taxon>Thermoactinomycetaceae</taxon>
        <taxon>Planifilum</taxon>
    </lineage>
</organism>
<feature type="binding site" evidence="3 5">
    <location>
        <position position="12"/>
    </location>
    <ligand>
        <name>substrate</name>
    </ligand>
</feature>
<evidence type="ECO:0000256" key="2">
    <source>
        <dbReference type="ARBA" id="ARBA00023235"/>
    </source>
</evidence>
<dbReference type="InterPro" id="IPR033747">
    <property type="entry name" value="PurE_ClassI"/>
</dbReference>
<keyword evidence="8" id="KW-1185">Reference proteome</keyword>
<dbReference type="NCBIfam" id="TIGR01162">
    <property type="entry name" value="purE"/>
    <property type="match status" value="1"/>
</dbReference>
<reference evidence="7 8" key="1">
    <citation type="submission" date="2018-03" db="EMBL/GenBank/DDBJ databases">
        <title>Genomic Encyclopedia of Archaeal and Bacterial Type Strains, Phase II (KMG-II): from individual species to whole genera.</title>
        <authorList>
            <person name="Goeker M."/>
        </authorList>
    </citation>
    <scope>NUCLEOTIDE SEQUENCE [LARGE SCALE GENOMIC DNA]</scope>
    <source>
        <strain evidence="7 8">DSM 44946</strain>
    </source>
</reference>
<gene>
    <name evidence="3" type="primary">purE</name>
    <name evidence="7" type="ORF">CLV97_13243</name>
</gene>
<dbReference type="PANTHER" id="PTHR23046">
    <property type="entry name" value="PHOSPHORIBOSYLAMINOIMIDAZOLE CARBOXYLASE CATALYTIC SUBUNIT"/>
    <property type="match status" value="1"/>
</dbReference>
<sequence length="165" mass="17332">MEKPLVGIIMGSTSDWPTMKRAAEVLAELEIPHEKRVVSAHRTPDEMFRYAEEAADRGIEVIIAGAGGAAHLPGMVAAKTVLPVIGVPIKTSALNGLDSLLSIVQMPGGVPVATVAIGEAGAVNAGLLAAEILGVKDSSVRKRLNARREEIRRRVLETADPEAKG</sequence>
<dbReference type="Pfam" id="PF00731">
    <property type="entry name" value="AIRC"/>
    <property type="match status" value="1"/>
</dbReference>
<dbReference type="PANTHER" id="PTHR23046:SF2">
    <property type="entry name" value="PHOSPHORIBOSYLAMINOIMIDAZOLE CARBOXYLASE"/>
    <property type="match status" value="1"/>
</dbReference>
<comment type="pathway">
    <text evidence="3 4">Purine metabolism; IMP biosynthesis via de novo pathway; 5-amino-1-(5-phospho-D-ribosyl)imidazole-4-carboxylate from 5-amino-1-(5-phospho-D-ribosyl)imidazole (N5-CAIR route): step 2/2.</text>
</comment>
<dbReference type="Gene3D" id="3.40.50.1970">
    <property type="match status" value="1"/>
</dbReference>
<dbReference type="GO" id="GO:0006189">
    <property type="term" value="P:'de novo' IMP biosynthetic process"/>
    <property type="evidence" value="ECO:0007669"/>
    <property type="project" value="UniProtKB-UniRule"/>
</dbReference>